<keyword evidence="9" id="KW-0762">Sugar transport</keyword>
<protein>
    <submittedName>
        <fullName evidence="9">ABC-type sugar transport system, permease component</fullName>
    </submittedName>
</protein>
<evidence type="ECO:0000256" key="2">
    <source>
        <dbReference type="ARBA" id="ARBA00022448"/>
    </source>
</evidence>
<dbReference type="RefSeq" id="WP_338370886.1">
    <property type="nucleotide sequence ID" value="NZ_AP025286.1"/>
</dbReference>
<comment type="similarity">
    <text evidence="7">Belongs to the binding-protein-dependent transport system permease family.</text>
</comment>
<keyword evidence="3" id="KW-1003">Cell membrane</keyword>
<evidence type="ECO:0000313" key="9">
    <source>
        <dbReference type="EMBL" id="SEQ87267.1"/>
    </source>
</evidence>
<evidence type="ECO:0000256" key="5">
    <source>
        <dbReference type="ARBA" id="ARBA00022989"/>
    </source>
</evidence>
<dbReference type="Gene3D" id="1.10.3720.10">
    <property type="entry name" value="MetI-like"/>
    <property type="match status" value="1"/>
</dbReference>
<feature type="transmembrane region" description="Helical" evidence="7">
    <location>
        <begin position="153"/>
        <end position="179"/>
    </location>
</feature>
<dbReference type="CDD" id="cd06261">
    <property type="entry name" value="TM_PBP2"/>
    <property type="match status" value="1"/>
</dbReference>
<proteinExistence type="inferred from homology"/>
<evidence type="ECO:0000256" key="1">
    <source>
        <dbReference type="ARBA" id="ARBA00004651"/>
    </source>
</evidence>
<dbReference type="PROSITE" id="PS50928">
    <property type="entry name" value="ABC_TM1"/>
    <property type="match status" value="1"/>
</dbReference>
<dbReference type="GO" id="GO:0055085">
    <property type="term" value="P:transmembrane transport"/>
    <property type="evidence" value="ECO:0007669"/>
    <property type="project" value="InterPro"/>
</dbReference>
<feature type="transmembrane region" description="Helical" evidence="7">
    <location>
        <begin position="254"/>
        <end position="281"/>
    </location>
</feature>
<dbReference type="PANTHER" id="PTHR43227:SF11">
    <property type="entry name" value="BLL4140 PROTEIN"/>
    <property type="match status" value="1"/>
</dbReference>
<dbReference type="PANTHER" id="PTHR43227">
    <property type="entry name" value="BLL4140 PROTEIN"/>
    <property type="match status" value="1"/>
</dbReference>
<feature type="transmembrane region" description="Helical" evidence="7">
    <location>
        <begin position="44"/>
        <end position="73"/>
    </location>
</feature>
<evidence type="ECO:0000256" key="7">
    <source>
        <dbReference type="RuleBase" id="RU363032"/>
    </source>
</evidence>
<evidence type="ECO:0000313" key="10">
    <source>
        <dbReference type="Proteomes" id="UP000182360"/>
    </source>
</evidence>
<feature type="transmembrane region" description="Helical" evidence="7">
    <location>
        <begin position="301"/>
        <end position="324"/>
    </location>
</feature>
<organism evidence="9 10">
    <name type="scientific">Treponema bryantii</name>
    <dbReference type="NCBI Taxonomy" id="163"/>
    <lineage>
        <taxon>Bacteria</taxon>
        <taxon>Pseudomonadati</taxon>
        <taxon>Spirochaetota</taxon>
        <taxon>Spirochaetia</taxon>
        <taxon>Spirochaetales</taxon>
        <taxon>Treponemataceae</taxon>
        <taxon>Treponema</taxon>
    </lineage>
</organism>
<dbReference type="GO" id="GO:0005886">
    <property type="term" value="C:plasma membrane"/>
    <property type="evidence" value="ECO:0007669"/>
    <property type="project" value="UniProtKB-SubCell"/>
</dbReference>
<sequence>MNKKNLILISKACLLLSVLGYCIPVFDEANGFAAFIYFLGAGEGALYTSIGVALIISFLAIAASIVFSSIYFIRGKKDNYTSSAAVVDWALMGLVIISTLFAFIAVKKFTDEDVDLSAGFYFMIYGIAAYVILYLYSTLLGENLSTKKEEKRAYWMLSLPAIVFYFGVMTFPSIFSVVLSLTNYSGGSLFEAGALKFVGLKNYMKVFSDQYFYISLKNNFWIVLVSVFGQLPLGFFLAYVLTRGLVKGRDFFQTMIYLPCVISTVVIGILFQTFFSSHGAWTEIMKWFNPAYEWTMNSQPMIPVLFVILWMYTGTYLIIFMANLQKIDPQIMEAATIDGATEWQVLWHIIFPELSGVFVISAILAISGSLKSFDLIYVMTGGGPAKQTYVLSLYMFDKAFRGASDYPMANTISTIMVVISLILIGIVKTLEKKFGAKEE</sequence>
<feature type="transmembrane region" description="Helical" evidence="7">
    <location>
        <begin position="85"/>
        <end position="106"/>
    </location>
</feature>
<keyword evidence="6 7" id="KW-0472">Membrane</keyword>
<feature type="domain" description="ABC transmembrane type-1" evidence="8">
    <location>
        <begin position="216"/>
        <end position="427"/>
    </location>
</feature>
<evidence type="ECO:0000256" key="4">
    <source>
        <dbReference type="ARBA" id="ARBA00022692"/>
    </source>
</evidence>
<evidence type="ECO:0000256" key="3">
    <source>
        <dbReference type="ARBA" id="ARBA00022475"/>
    </source>
</evidence>
<keyword evidence="2 7" id="KW-0813">Transport</keyword>
<keyword evidence="4 7" id="KW-0812">Transmembrane</keyword>
<dbReference type="Pfam" id="PF00528">
    <property type="entry name" value="BPD_transp_1"/>
    <property type="match status" value="1"/>
</dbReference>
<feature type="transmembrane region" description="Helical" evidence="7">
    <location>
        <begin position="118"/>
        <end position="141"/>
    </location>
</feature>
<reference evidence="9 10" key="1">
    <citation type="submission" date="2016-10" db="EMBL/GenBank/DDBJ databases">
        <authorList>
            <person name="de Groot N.N."/>
        </authorList>
    </citation>
    <scope>NUCLEOTIDE SEQUENCE [LARGE SCALE GENOMIC DNA]</scope>
    <source>
        <strain evidence="9 10">B25</strain>
    </source>
</reference>
<feature type="transmembrane region" description="Helical" evidence="7">
    <location>
        <begin position="220"/>
        <end position="242"/>
    </location>
</feature>
<dbReference type="InterPro" id="IPR050809">
    <property type="entry name" value="UgpAE/MalFG_permease"/>
</dbReference>
<dbReference type="eggNOG" id="COG1175">
    <property type="taxonomic scope" value="Bacteria"/>
</dbReference>
<dbReference type="InterPro" id="IPR000515">
    <property type="entry name" value="MetI-like"/>
</dbReference>
<keyword evidence="5 7" id="KW-1133">Transmembrane helix</keyword>
<name>A0A1H9JKD7_9SPIR</name>
<accession>A0A1H9JKD7</accession>
<dbReference type="AlphaFoldDB" id="A0A1H9JKD7"/>
<feature type="transmembrane region" description="Helical" evidence="7">
    <location>
        <begin position="408"/>
        <end position="427"/>
    </location>
</feature>
<evidence type="ECO:0000259" key="8">
    <source>
        <dbReference type="PROSITE" id="PS50928"/>
    </source>
</evidence>
<dbReference type="InterPro" id="IPR035906">
    <property type="entry name" value="MetI-like_sf"/>
</dbReference>
<feature type="transmembrane region" description="Helical" evidence="7">
    <location>
        <begin position="345"/>
        <end position="366"/>
    </location>
</feature>
<dbReference type="EMBL" id="FOFU01000013">
    <property type="protein sequence ID" value="SEQ87267.1"/>
    <property type="molecule type" value="Genomic_DNA"/>
</dbReference>
<dbReference type="Proteomes" id="UP000182360">
    <property type="component" value="Unassembled WGS sequence"/>
</dbReference>
<gene>
    <name evidence="9" type="ORF">SAMN04487977_11356</name>
</gene>
<dbReference type="SUPFAM" id="SSF161098">
    <property type="entry name" value="MetI-like"/>
    <property type="match status" value="1"/>
</dbReference>
<keyword evidence="10" id="KW-1185">Reference proteome</keyword>
<comment type="subcellular location">
    <subcellularLocation>
        <location evidence="1 7">Cell membrane</location>
        <topology evidence="1 7">Multi-pass membrane protein</topology>
    </subcellularLocation>
</comment>
<evidence type="ECO:0000256" key="6">
    <source>
        <dbReference type="ARBA" id="ARBA00023136"/>
    </source>
</evidence>